<organism evidence="3 4">
    <name type="scientific">Trichonephila clavata</name>
    <name type="common">Joro spider</name>
    <name type="synonym">Nephila clavata</name>
    <dbReference type="NCBI Taxonomy" id="2740835"/>
    <lineage>
        <taxon>Eukaryota</taxon>
        <taxon>Metazoa</taxon>
        <taxon>Ecdysozoa</taxon>
        <taxon>Arthropoda</taxon>
        <taxon>Chelicerata</taxon>
        <taxon>Arachnida</taxon>
        <taxon>Araneae</taxon>
        <taxon>Araneomorphae</taxon>
        <taxon>Entelegynae</taxon>
        <taxon>Araneoidea</taxon>
        <taxon>Nephilidae</taxon>
        <taxon>Trichonephila</taxon>
    </lineage>
</organism>
<evidence type="ECO:0000313" key="3">
    <source>
        <dbReference type="EMBL" id="GFR01852.1"/>
    </source>
</evidence>
<evidence type="ECO:0000313" key="4">
    <source>
        <dbReference type="Proteomes" id="UP000887116"/>
    </source>
</evidence>
<reference evidence="3" key="1">
    <citation type="submission" date="2020-07" db="EMBL/GenBank/DDBJ databases">
        <title>Multicomponent nature underlies the extraordinary mechanical properties of spider dragline silk.</title>
        <authorList>
            <person name="Kono N."/>
            <person name="Nakamura H."/>
            <person name="Mori M."/>
            <person name="Yoshida Y."/>
            <person name="Ohtoshi R."/>
            <person name="Malay A.D."/>
            <person name="Moran D.A.P."/>
            <person name="Tomita M."/>
            <person name="Numata K."/>
            <person name="Arakawa K."/>
        </authorList>
    </citation>
    <scope>NUCLEOTIDE SEQUENCE</scope>
</reference>
<gene>
    <name evidence="3" type="primary">AVEN_121919_1</name>
    <name evidence="3" type="ORF">TNCT_88871</name>
</gene>
<dbReference type="OrthoDB" id="21443at2759"/>
<evidence type="ECO:0000256" key="1">
    <source>
        <dbReference type="SAM" id="MobiDB-lite"/>
    </source>
</evidence>
<dbReference type="EMBL" id="BMAO01035177">
    <property type="protein sequence ID" value="GFR01852.1"/>
    <property type="molecule type" value="Genomic_DNA"/>
</dbReference>
<protein>
    <recommendedName>
        <fullName evidence="2">Homologous recombination OB-fold protein OB-fold domain-containing protein</fullName>
    </recommendedName>
</protein>
<keyword evidence="4" id="KW-1185">Reference proteome</keyword>
<comment type="caution">
    <text evidence="3">The sequence shown here is derived from an EMBL/GenBank/DDBJ whole genome shotgun (WGS) entry which is preliminary data.</text>
</comment>
<feature type="compositionally biased region" description="Low complexity" evidence="1">
    <location>
        <begin position="54"/>
        <end position="63"/>
    </location>
</feature>
<proteinExistence type="predicted"/>
<feature type="domain" description="Homologous recombination OB-fold protein OB-fold" evidence="2">
    <location>
        <begin position="223"/>
        <end position="281"/>
    </location>
</feature>
<name>A0A8X6LB03_TRICU</name>
<dbReference type="GO" id="GO:0000725">
    <property type="term" value="P:recombinational repair"/>
    <property type="evidence" value="ECO:0007669"/>
    <property type="project" value="InterPro"/>
</dbReference>
<dbReference type="Pfam" id="PF15072">
    <property type="entry name" value="HROB"/>
    <property type="match status" value="1"/>
</dbReference>
<sequence length="518" mass="57852">MTVNFDLEDEDFFNDTFLSISENDLLNHDISNFKKSSNNSEIKDVQNLSKITHNTSENSSSSNRKNEESDENNSLSNILKVKEEIFALKNKKESECHNASNLNQDTITDQASKINSRFVPGFTPKAKKQKLPGPAGFFAIYNDQQFPPNDCELSSTKGLGSEIEIQNITNSQFSADDLLRPSWQNLQADVSSCQNLLSFAKYYSIRRVLHETSKKKLPKHIVVPVLCVLIKKFNCEDSIMVLIDDTGEMPGKADKEVLDLYKNVIKDGTALILKKVTCLCNVLLLKKQSIVSIYFEDGSATHVQDLNSIIDKEPLKPMHCECPGTPKEQNIEKSAVFKSSSSLISSKKSHISRDIPCKETNKKVLKQSCINPLIPKVMNYNNKVNGEFSGTENNNKTVLSLLEAVLDHPNNDSNPVNNFSSEISKRDDALQTLNVSNVSKNTTISCTSAANQSLFSKMFGRKQNSSDSLQQNQNAASVISSPYVKASFEEELFNGNEDMDEFDELLCSLDEKSFLEGM</sequence>
<evidence type="ECO:0000259" key="2">
    <source>
        <dbReference type="Pfam" id="PF15072"/>
    </source>
</evidence>
<feature type="region of interest" description="Disordered" evidence="1">
    <location>
        <begin position="47"/>
        <end position="74"/>
    </location>
</feature>
<dbReference type="InterPro" id="IPR058570">
    <property type="entry name" value="HROB_OB"/>
</dbReference>
<dbReference type="Proteomes" id="UP000887116">
    <property type="component" value="Unassembled WGS sequence"/>
</dbReference>
<dbReference type="AlphaFoldDB" id="A0A8X6LB03"/>
<accession>A0A8X6LB03</accession>